<comment type="subcellular location">
    <subcellularLocation>
        <location evidence="1">Cytoplasm</location>
        <location evidence="1">Cytosol</location>
    </subcellularLocation>
</comment>
<dbReference type="Gene3D" id="3.60.15.10">
    <property type="entry name" value="Ribonuclease Z/Hydroxyacylglutathione hydrolase-like"/>
    <property type="match status" value="1"/>
</dbReference>
<dbReference type="Pfam" id="PF00753">
    <property type="entry name" value="Lactamase_B"/>
    <property type="match status" value="1"/>
</dbReference>
<dbReference type="PANTHER" id="PTHR23200">
    <property type="entry name" value="METALLO-BETA-LACTAMASE DOMAIN-CONTAINING PROTEIN 1"/>
    <property type="match status" value="1"/>
</dbReference>
<dbReference type="GO" id="GO:0016787">
    <property type="term" value="F:hydrolase activity"/>
    <property type="evidence" value="ECO:0007669"/>
    <property type="project" value="UniProtKB-KW"/>
</dbReference>
<protein>
    <recommendedName>
        <fullName evidence="3">Metallo-beta-lactamase domain-containing protein 1</fullName>
    </recommendedName>
    <alternativeName>
        <fullName evidence="4">Endoribonuclease MBLAC1</fullName>
    </alternativeName>
</protein>
<name>A0A5C4W155_9ACTN</name>
<dbReference type="InterPro" id="IPR001279">
    <property type="entry name" value="Metallo-B-lactamas"/>
</dbReference>
<reference evidence="8 9" key="1">
    <citation type="journal article" date="2016" name="Int. J. Syst. Evol. Microbiol.">
        <title>Nocardioides albidus sp. nov., an actinobacterium isolated from garden soil.</title>
        <authorList>
            <person name="Singh H."/>
            <person name="Du J."/>
            <person name="Trinh H."/>
            <person name="Won K."/>
            <person name="Yang J.E."/>
            <person name="Yin C."/>
            <person name="Kook M."/>
            <person name="Yi T.H."/>
        </authorList>
    </citation>
    <scope>NUCLEOTIDE SEQUENCE [LARGE SCALE GENOMIC DNA]</scope>
    <source>
        <strain evidence="8 9">CCTCC AB 2015297</strain>
    </source>
</reference>
<feature type="domain" description="Metallo-beta-lactamase" evidence="7">
    <location>
        <begin position="36"/>
        <end position="193"/>
    </location>
</feature>
<dbReference type="SUPFAM" id="SSF56281">
    <property type="entry name" value="Metallo-hydrolase/oxidoreductase"/>
    <property type="match status" value="1"/>
</dbReference>
<comment type="caution">
    <text evidence="8">The sequence shown here is derived from an EMBL/GenBank/DDBJ whole genome shotgun (WGS) entry which is preliminary data.</text>
</comment>
<evidence type="ECO:0000313" key="9">
    <source>
        <dbReference type="Proteomes" id="UP000313231"/>
    </source>
</evidence>
<dbReference type="EMBL" id="VDMP01000021">
    <property type="protein sequence ID" value="TNM41940.1"/>
    <property type="molecule type" value="Genomic_DNA"/>
</dbReference>
<dbReference type="GO" id="GO:0005829">
    <property type="term" value="C:cytosol"/>
    <property type="evidence" value="ECO:0007669"/>
    <property type="project" value="UniProtKB-SubCell"/>
</dbReference>
<comment type="subunit">
    <text evidence="2">Homodimer.</text>
</comment>
<dbReference type="RefSeq" id="WP_139622380.1">
    <property type="nucleotide sequence ID" value="NZ_VDMP01000021.1"/>
</dbReference>
<keyword evidence="9" id="KW-1185">Reference proteome</keyword>
<evidence type="ECO:0000256" key="4">
    <source>
        <dbReference type="ARBA" id="ARBA00032988"/>
    </source>
</evidence>
<evidence type="ECO:0000313" key="8">
    <source>
        <dbReference type="EMBL" id="TNM41940.1"/>
    </source>
</evidence>
<evidence type="ECO:0000256" key="2">
    <source>
        <dbReference type="ARBA" id="ARBA00011738"/>
    </source>
</evidence>
<evidence type="ECO:0000259" key="7">
    <source>
        <dbReference type="SMART" id="SM00849"/>
    </source>
</evidence>
<evidence type="ECO:0000256" key="6">
    <source>
        <dbReference type="ARBA" id="ARBA00045869"/>
    </source>
</evidence>
<accession>A0A5C4W155</accession>
<organism evidence="8 9">
    <name type="scientific">Nocardioides albidus</name>
    <dbReference type="NCBI Taxonomy" id="1517589"/>
    <lineage>
        <taxon>Bacteria</taxon>
        <taxon>Bacillati</taxon>
        <taxon>Actinomycetota</taxon>
        <taxon>Actinomycetes</taxon>
        <taxon>Propionibacteriales</taxon>
        <taxon>Nocardioidaceae</taxon>
        <taxon>Nocardioides</taxon>
    </lineage>
</organism>
<dbReference type="InterPro" id="IPR036866">
    <property type="entry name" value="RibonucZ/Hydroxyglut_hydro"/>
</dbReference>
<evidence type="ECO:0000256" key="1">
    <source>
        <dbReference type="ARBA" id="ARBA00004514"/>
    </source>
</evidence>
<evidence type="ECO:0000256" key="3">
    <source>
        <dbReference type="ARBA" id="ARBA00014856"/>
    </source>
</evidence>
<evidence type="ECO:0000256" key="5">
    <source>
        <dbReference type="ARBA" id="ARBA00044690"/>
    </source>
</evidence>
<dbReference type="InterPro" id="IPR039344">
    <property type="entry name" value="MBLAC1"/>
</dbReference>
<keyword evidence="8" id="KW-0378">Hydrolase</keyword>
<comment type="function">
    <text evidence="6">Endoribonuclease that catalyzes the hydrolysis of histone-coding pre-mRNA 3'-end. Involved in histone pre-mRNA processing during the S-phase of the cell cycle, which is required for entering/progressing through S-phase. Cleaves histone pre-mRNA at a major and a minor cleavage site after the 5'-ACCCA-3' and the 5'-ACCCACA-3' sequence, respectively, and located downstream of the stem-loop. May require the presence of the HDE element located at the histone pre-RNA 3'-end to avoid non-specific cleavage.</text>
</comment>
<gene>
    <name evidence="8" type="ORF">FHP29_08180</name>
</gene>
<sequence>MDDITLPDTAVDDWGVLSDGYAPWPLGGLGETGSVAATVSFVRSGDQRIIHDPGLIRSRSAVLGPLTERGFSAAEVTDVVISHHHPDHALNIAMFENARTHDVWGIYKDDQWHSRMADGAEVAPGVKLIQTPGHTEQDITTLVLTKDGPVVFTHLWWTATVPEEDPFAVNADLLHLHRERILGLDPILIVPGHGPAFEPTSSTPR</sequence>
<dbReference type="AlphaFoldDB" id="A0A5C4W155"/>
<proteinExistence type="predicted"/>
<comment type="catalytic activity">
    <reaction evidence="5">
        <text>a ribonucleotidyl-ribonucleotide-RNA + H2O = a 3'-end ribonucleotide-RNA + a 5'-end 5'-phospho-ribonucleoside-RNA + H(+)</text>
        <dbReference type="Rhea" id="RHEA:68096"/>
        <dbReference type="Rhea" id="RHEA-COMP:15179"/>
        <dbReference type="Rhea" id="RHEA-COMP:17355"/>
        <dbReference type="Rhea" id="RHEA-COMP:17428"/>
        <dbReference type="ChEBI" id="CHEBI:15377"/>
        <dbReference type="ChEBI" id="CHEBI:15378"/>
        <dbReference type="ChEBI" id="CHEBI:74896"/>
        <dbReference type="ChEBI" id="CHEBI:138282"/>
        <dbReference type="ChEBI" id="CHEBI:173118"/>
    </reaction>
    <physiologicalReaction direction="left-to-right" evidence="5">
        <dbReference type="Rhea" id="RHEA:68097"/>
    </physiologicalReaction>
</comment>
<dbReference type="OrthoDB" id="9773738at2"/>
<dbReference type="PANTHER" id="PTHR23200:SF48">
    <property type="entry name" value="METALLO-BETA-LACTAMASE DOMAIN-CONTAINING PROTEIN 1"/>
    <property type="match status" value="1"/>
</dbReference>
<dbReference type="SMART" id="SM00849">
    <property type="entry name" value="Lactamase_B"/>
    <property type="match status" value="1"/>
</dbReference>
<dbReference type="Proteomes" id="UP000313231">
    <property type="component" value="Unassembled WGS sequence"/>
</dbReference>